<organism evidence="1 2">
    <name type="scientific">Bifidobacterium aquikefiri</name>
    <dbReference type="NCBI Taxonomy" id="1653207"/>
    <lineage>
        <taxon>Bacteria</taxon>
        <taxon>Bacillati</taxon>
        <taxon>Actinomycetota</taxon>
        <taxon>Actinomycetes</taxon>
        <taxon>Bifidobacteriales</taxon>
        <taxon>Bifidobacteriaceae</taxon>
        <taxon>Bifidobacterium</taxon>
    </lineage>
</organism>
<reference evidence="1 2" key="1">
    <citation type="journal article" date="2017" name="BMC Genomics">
        <title>Comparative genomic and phylogenomic analyses of the Bifidobacteriaceae family.</title>
        <authorList>
            <person name="Lugli G.A."/>
            <person name="Milani C."/>
            <person name="Turroni F."/>
            <person name="Duranti S."/>
            <person name="Mancabelli L."/>
            <person name="Mangifesta M."/>
            <person name="Ferrario C."/>
            <person name="Modesto M."/>
            <person name="Mattarelli P."/>
            <person name="Jiri K."/>
            <person name="van Sinderen D."/>
            <person name="Ventura M."/>
        </authorList>
    </citation>
    <scope>NUCLEOTIDE SEQUENCE [LARGE SCALE GENOMIC DNA]</scope>
    <source>
        <strain evidence="1 2">LMG 28769</strain>
    </source>
</reference>
<accession>A0A261G6B8</accession>
<dbReference type="Proteomes" id="UP000216451">
    <property type="component" value="Unassembled WGS sequence"/>
</dbReference>
<evidence type="ECO:0000313" key="1">
    <source>
        <dbReference type="EMBL" id="OZG66753.1"/>
    </source>
</evidence>
<sequence length="173" mass="19729">MQVQQVPAIADSEILARYIRDPQHFHNRRRHQKKRGETLDFVDLIPFRLFRPQTGEQVSSLVRRRYGNADTAMHAADVDAVAFIEFEAACTRLVEVSVESGIVSLSVKADPLEGFDSHAILFSQEIDVKRYPKQRGEEMDNELRKLLTQLYEKLFAMCGVPQLIPETLGEVTS</sequence>
<evidence type="ECO:0000313" key="2">
    <source>
        <dbReference type="Proteomes" id="UP000216451"/>
    </source>
</evidence>
<keyword evidence="2" id="KW-1185">Reference proteome</keyword>
<dbReference type="AlphaFoldDB" id="A0A261G6B8"/>
<dbReference type="RefSeq" id="WP_094693042.1">
    <property type="nucleotide sequence ID" value="NZ_JBDNSG010000001.1"/>
</dbReference>
<dbReference type="EMBL" id="MWXA01000005">
    <property type="protein sequence ID" value="OZG66753.1"/>
    <property type="molecule type" value="Genomic_DNA"/>
</dbReference>
<protein>
    <submittedName>
        <fullName evidence="1">Uncharacterized protein</fullName>
    </submittedName>
</protein>
<name>A0A261G6B8_9BIFI</name>
<gene>
    <name evidence="1" type="ORF">BAQU_0825</name>
</gene>
<proteinExistence type="predicted"/>
<comment type="caution">
    <text evidence="1">The sequence shown here is derived from an EMBL/GenBank/DDBJ whole genome shotgun (WGS) entry which is preliminary data.</text>
</comment>